<dbReference type="SUPFAM" id="SSF48452">
    <property type="entry name" value="TPR-like"/>
    <property type="match status" value="1"/>
</dbReference>
<protein>
    <recommendedName>
        <fullName evidence="2">Beta-barrel assembly-enhancing protease</fullName>
    </recommendedName>
</protein>
<dbReference type="EMBL" id="NSIT01000002">
    <property type="protein sequence ID" value="PJE80931.1"/>
    <property type="molecule type" value="Genomic_DNA"/>
</dbReference>
<gene>
    <name evidence="1" type="ORF">CI610_00089</name>
</gene>
<proteinExistence type="predicted"/>
<comment type="caution">
    <text evidence="1">The sequence shown here is derived from an EMBL/GenBank/DDBJ whole genome shotgun (WGS) entry which is preliminary data.</text>
</comment>
<dbReference type="AlphaFoldDB" id="A0A2H9TCF4"/>
<evidence type="ECO:0008006" key="2">
    <source>
        <dbReference type="Google" id="ProtNLM"/>
    </source>
</evidence>
<name>A0A2H9TCF4_9ZZZZ</name>
<dbReference type="Gene3D" id="1.25.40.10">
    <property type="entry name" value="Tetratricopeptide repeat domain"/>
    <property type="match status" value="1"/>
</dbReference>
<reference evidence="1" key="1">
    <citation type="journal article" date="2017" name="Appl. Environ. Microbiol.">
        <title>Molecular characterization of an Endozoicomonas-like organism causing infection in king scallop Pecten maximus L.</title>
        <authorList>
            <person name="Cano I."/>
            <person name="van Aerle R."/>
            <person name="Ross S."/>
            <person name="Verner-Jeffreys D.W."/>
            <person name="Paley R.K."/>
            <person name="Rimmer G."/>
            <person name="Ryder D."/>
            <person name="Hooper P."/>
            <person name="Stone D."/>
            <person name="Feist S.W."/>
        </authorList>
    </citation>
    <scope>NUCLEOTIDE SEQUENCE</scope>
</reference>
<dbReference type="InterPro" id="IPR011990">
    <property type="entry name" value="TPR-like_helical_dom_sf"/>
</dbReference>
<sequence>MEGTKQKPITQRMERGMRLWLFSQASCYIEYQQSDKAIVLLEAMRRLEPENCDVHRMLSYGYLQVGKSEESIRAADTFLKYAKPGTDTRAIRWIRGRARLRRKKQAANSQAINNT</sequence>
<organism evidence="1">
    <name type="scientific">invertebrate metagenome</name>
    <dbReference type="NCBI Taxonomy" id="1711999"/>
    <lineage>
        <taxon>unclassified sequences</taxon>
        <taxon>metagenomes</taxon>
        <taxon>organismal metagenomes</taxon>
    </lineage>
</organism>
<accession>A0A2H9TCF4</accession>
<evidence type="ECO:0000313" key="1">
    <source>
        <dbReference type="EMBL" id="PJE80931.1"/>
    </source>
</evidence>